<reference evidence="1 2" key="2">
    <citation type="journal article" date="2014" name="J. Gen. Appl. Microbiol.">
        <title>The early diverging ascomycetous budding yeast Saitoella complicata has three histone deacetylases belonging to the Clr6, Hos2, and Rpd3 lineages.</title>
        <authorList>
            <person name="Nishida H."/>
            <person name="Matsumoto T."/>
            <person name="Kondo S."/>
            <person name="Hamamoto M."/>
            <person name="Yoshikawa H."/>
        </authorList>
    </citation>
    <scope>NUCLEOTIDE SEQUENCE [LARGE SCALE GENOMIC DNA]</scope>
    <source>
        <strain evidence="1 2">NRRL Y-17804</strain>
    </source>
</reference>
<sequence>MPIWISASSLRHPPSCSWTVPRRSGASAASPPLGKGSNHVKTVCQSQGVGITGSPENWKFKCDCGRYESADGWNFSQTLRRLPSTNYRVLIAPQVIIARFALGPPQPFLAWFASVAQKASPFVFPTSYEIPGPRRQIRHPTIRKRWPP</sequence>
<keyword evidence="2" id="KW-1185">Reference proteome</keyword>
<comment type="caution">
    <text evidence="1">The sequence shown here is derived from an EMBL/GenBank/DDBJ whole genome shotgun (WGS) entry which is preliminary data.</text>
</comment>
<evidence type="ECO:0000313" key="2">
    <source>
        <dbReference type="Proteomes" id="UP000033140"/>
    </source>
</evidence>
<reference evidence="1 2" key="3">
    <citation type="journal article" date="2015" name="Genome Announc.">
        <title>Draft Genome Sequence of the Archiascomycetous Yeast Saitoella complicata.</title>
        <authorList>
            <person name="Yamauchi K."/>
            <person name="Kondo S."/>
            <person name="Hamamoto M."/>
            <person name="Takahashi Y."/>
            <person name="Ogura Y."/>
            <person name="Hayashi T."/>
            <person name="Nishida H."/>
        </authorList>
    </citation>
    <scope>NUCLEOTIDE SEQUENCE [LARGE SCALE GENOMIC DNA]</scope>
    <source>
        <strain evidence="1 2">NRRL Y-17804</strain>
    </source>
</reference>
<evidence type="ECO:0000313" key="1">
    <source>
        <dbReference type="EMBL" id="GAO48961.1"/>
    </source>
</evidence>
<dbReference type="EMBL" id="BACD03000019">
    <property type="protein sequence ID" value="GAO48961.1"/>
    <property type="molecule type" value="Genomic_DNA"/>
</dbReference>
<name>A0A0E9NH17_SAICN</name>
<protein>
    <submittedName>
        <fullName evidence="1">Uncharacterized protein</fullName>
    </submittedName>
</protein>
<accession>A0A0E9NH17</accession>
<reference evidence="1 2" key="1">
    <citation type="journal article" date="2011" name="J. Gen. Appl. Microbiol.">
        <title>Draft genome sequencing of the enigmatic yeast Saitoella complicata.</title>
        <authorList>
            <person name="Nishida H."/>
            <person name="Hamamoto M."/>
            <person name="Sugiyama J."/>
        </authorList>
    </citation>
    <scope>NUCLEOTIDE SEQUENCE [LARGE SCALE GENOMIC DNA]</scope>
    <source>
        <strain evidence="1 2">NRRL Y-17804</strain>
    </source>
</reference>
<dbReference type="Proteomes" id="UP000033140">
    <property type="component" value="Unassembled WGS sequence"/>
</dbReference>
<gene>
    <name evidence="1" type="ORF">G7K_3122-t1</name>
</gene>
<organism evidence="1 2">
    <name type="scientific">Saitoella complicata (strain BCRC 22490 / CBS 7301 / JCM 7358 / NBRC 10748 / NRRL Y-17804)</name>
    <dbReference type="NCBI Taxonomy" id="698492"/>
    <lineage>
        <taxon>Eukaryota</taxon>
        <taxon>Fungi</taxon>
        <taxon>Dikarya</taxon>
        <taxon>Ascomycota</taxon>
        <taxon>Taphrinomycotina</taxon>
        <taxon>Taphrinomycotina incertae sedis</taxon>
        <taxon>Saitoella</taxon>
    </lineage>
</organism>
<proteinExistence type="predicted"/>
<dbReference type="AlphaFoldDB" id="A0A0E9NH17"/>